<evidence type="ECO:0000313" key="2">
    <source>
        <dbReference type="EMBL" id="KIY99930.1"/>
    </source>
</evidence>
<organism evidence="2 3">
    <name type="scientific">Monoraphidium neglectum</name>
    <dbReference type="NCBI Taxonomy" id="145388"/>
    <lineage>
        <taxon>Eukaryota</taxon>
        <taxon>Viridiplantae</taxon>
        <taxon>Chlorophyta</taxon>
        <taxon>core chlorophytes</taxon>
        <taxon>Chlorophyceae</taxon>
        <taxon>CS clade</taxon>
        <taxon>Sphaeropleales</taxon>
        <taxon>Selenastraceae</taxon>
        <taxon>Monoraphidium</taxon>
    </lineage>
</organism>
<dbReference type="AlphaFoldDB" id="A0A0D2N0T6"/>
<proteinExistence type="predicted"/>
<feature type="signal peptide" evidence="1">
    <location>
        <begin position="1"/>
        <end position="24"/>
    </location>
</feature>
<feature type="chain" id="PRO_5002248238" evidence="1">
    <location>
        <begin position="25"/>
        <end position="289"/>
    </location>
</feature>
<dbReference type="GeneID" id="25740910"/>
<evidence type="ECO:0000256" key="1">
    <source>
        <dbReference type="SAM" id="SignalP"/>
    </source>
</evidence>
<accession>A0A0D2N0T6</accession>
<dbReference type="Proteomes" id="UP000054498">
    <property type="component" value="Unassembled WGS sequence"/>
</dbReference>
<name>A0A0D2N0T6_9CHLO</name>
<keyword evidence="1" id="KW-0732">Signal</keyword>
<reference evidence="2 3" key="1">
    <citation type="journal article" date="2013" name="BMC Genomics">
        <title>Reconstruction of the lipid metabolism for the microalga Monoraphidium neglectum from its genome sequence reveals characteristics suitable for biofuel production.</title>
        <authorList>
            <person name="Bogen C."/>
            <person name="Al-Dilaimi A."/>
            <person name="Albersmeier A."/>
            <person name="Wichmann J."/>
            <person name="Grundmann M."/>
            <person name="Rupp O."/>
            <person name="Lauersen K.J."/>
            <person name="Blifernez-Klassen O."/>
            <person name="Kalinowski J."/>
            <person name="Goesmann A."/>
            <person name="Mussgnug J.H."/>
            <person name="Kruse O."/>
        </authorList>
    </citation>
    <scope>NUCLEOTIDE SEQUENCE [LARGE SCALE GENOMIC DNA]</scope>
    <source>
        <strain evidence="2 3">SAG 48.87</strain>
    </source>
</reference>
<dbReference type="RefSeq" id="XP_013898950.1">
    <property type="nucleotide sequence ID" value="XM_014043496.1"/>
</dbReference>
<gene>
    <name evidence="2" type="ORF">MNEG_8034</name>
</gene>
<sequence>MKLSIVIAAAAALLALCAVTPVQALAKGDCIVELPITAGALVGLDKSKFVYKAPYTDSKGAAKKVAITVTQSSASDGERGAASGKVAVVFPAGTQCNFTNSALDKKDPGFAALKTALKGLTIGGAPAGSGFGIVVANFAGSSSTTKGTTTASSFSVTGTLIDLATSTALPLTPGGSKGFKPQYTFPQGKVQFLTTFSKNVGKTPVSGSFGINSTAISALPAVKTVSSCNLNLKKDKASGVASFNLLCQNWRLAPYVAGDLTAQIVFKQATGKAAVSIKATAPLTSARIF</sequence>
<keyword evidence="3" id="KW-1185">Reference proteome</keyword>
<evidence type="ECO:0000313" key="3">
    <source>
        <dbReference type="Proteomes" id="UP000054498"/>
    </source>
</evidence>
<protein>
    <submittedName>
        <fullName evidence="2">Uncharacterized protein</fullName>
    </submittedName>
</protein>
<dbReference type="EMBL" id="KK101701">
    <property type="protein sequence ID" value="KIY99930.1"/>
    <property type="molecule type" value="Genomic_DNA"/>
</dbReference>
<dbReference type="KEGG" id="mng:MNEG_8034"/>